<protein>
    <submittedName>
        <fullName evidence="1">Uncharacterized protein</fullName>
    </submittedName>
</protein>
<reference evidence="1" key="1">
    <citation type="submission" date="2018-05" db="EMBL/GenBank/DDBJ databases">
        <authorList>
            <person name="Lanie J.A."/>
            <person name="Ng W.-L."/>
            <person name="Kazmierczak K.M."/>
            <person name="Andrzejewski T.M."/>
            <person name="Davidsen T.M."/>
            <person name="Wayne K.J."/>
            <person name="Tettelin H."/>
            <person name="Glass J.I."/>
            <person name="Rusch D."/>
            <person name="Podicherti R."/>
            <person name="Tsui H.-C.T."/>
            <person name="Winkler M.E."/>
        </authorList>
    </citation>
    <scope>NUCLEOTIDE SEQUENCE</scope>
</reference>
<feature type="non-terminal residue" evidence="1">
    <location>
        <position position="64"/>
    </location>
</feature>
<dbReference type="AlphaFoldDB" id="A0A382W0T7"/>
<name>A0A382W0T7_9ZZZZ</name>
<proteinExistence type="predicted"/>
<gene>
    <name evidence="1" type="ORF">METZ01_LOCUS405320</name>
</gene>
<organism evidence="1">
    <name type="scientific">marine metagenome</name>
    <dbReference type="NCBI Taxonomy" id="408172"/>
    <lineage>
        <taxon>unclassified sequences</taxon>
        <taxon>metagenomes</taxon>
        <taxon>ecological metagenomes</taxon>
    </lineage>
</organism>
<accession>A0A382W0T7</accession>
<evidence type="ECO:0000313" key="1">
    <source>
        <dbReference type="EMBL" id="SVD52466.1"/>
    </source>
</evidence>
<sequence length="64" mass="7214">MRTADVVKITTNVDTLASSPWILFNTRLLREKAEAPGNRTQQRRLSTTPVGFEVREGHQTLFAS</sequence>
<dbReference type="EMBL" id="UINC01156189">
    <property type="protein sequence ID" value="SVD52466.1"/>
    <property type="molecule type" value="Genomic_DNA"/>
</dbReference>